<accession>A0A090Z1A7</accession>
<comment type="caution">
    <text evidence="1">The sequence shown here is derived from an EMBL/GenBank/DDBJ whole genome shotgun (WGS) entry which is preliminary data.</text>
</comment>
<evidence type="ECO:0000313" key="2">
    <source>
        <dbReference type="Proteomes" id="UP000029389"/>
    </source>
</evidence>
<proteinExistence type="predicted"/>
<protein>
    <submittedName>
        <fullName evidence="1">Uncharacterized protein</fullName>
    </submittedName>
</protein>
<evidence type="ECO:0000313" key="1">
    <source>
        <dbReference type="EMBL" id="KFN04123.1"/>
    </source>
</evidence>
<dbReference type="Proteomes" id="UP000029389">
    <property type="component" value="Unassembled WGS sequence"/>
</dbReference>
<sequence length="141" mass="15792">MANTLGQIGVKASPYKIDNLYRGYTAGLGQFPLKGLDEAISLISNKERATPVAQKWNESTPGVKVFFVNGQGGGKVIEDYYNIMEEQQAIQADSKKNDEETPNAIEMKSFNKVDKAMAKLRKEYYQVKSDTKMDSEVKRSE</sequence>
<dbReference type="PATRIC" id="fig|1405.8.peg.5066"/>
<organism evidence="1 2">
    <name type="scientific">Bacillus clarus</name>
    <dbReference type="NCBI Taxonomy" id="2338372"/>
    <lineage>
        <taxon>Bacteria</taxon>
        <taxon>Bacillati</taxon>
        <taxon>Bacillota</taxon>
        <taxon>Bacilli</taxon>
        <taxon>Bacillales</taxon>
        <taxon>Bacillaceae</taxon>
        <taxon>Bacillus</taxon>
        <taxon>Bacillus cereus group</taxon>
    </lineage>
</organism>
<reference evidence="1 2" key="1">
    <citation type="submission" date="2014-04" db="EMBL/GenBank/DDBJ databases">
        <authorList>
            <person name="Bishop-Lilly K.A."/>
            <person name="Broomall S.M."/>
            <person name="Chain P.S."/>
            <person name="Chertkov O."/>
            <person name="Coyne S.R."/>
            <person name="Daligault H.E."/>
            <person name="Davenport K.W."/>
            <person name="Erkkila T."/>
            <person name="Frey K.G."/>
            <person name="Gibbons H.S."/>
            <person name="Gu W."/>
            <person name="Jaissle J."/>
            <person name="Johnson S.L."/>
            <person name="Koroleva G.I."/>
            <person name="Ladner J.T."/>
            <person name="Lo C.-C."/>
            <person name="Minogue T.D."/>
            <person name="Munk C."/>
            <person name="Palacios G.F."/>
            <person name="Redden C.L."/>
            <person name="Rosenzweig C.N."/>
            <person name="Scholz M.B."/>
            <person name="Teshima H."/>
            <person name="Xu Y."/>
        </authorList>
    </citation>
    <scope>NUCLEOTIDE SEQUENCE [LARGE SCALE GENOMIC DNA]</scope>
    <source>
        <strain evidence="1 2">BHP</strain>
    </source>
</reference>
<name>A0A090Z1A7_9BACI</name>
<dbReference type="AlphaFoldDB" id="A0A090Z1A7"/>
<gene>
    <name evidence="1" type="ORF">DJ93_4918</name>
</gene>
<dbReference type="EMBL" id="JMQC01000008">
    <property type="protein sequence ID" value="KFN04123.1"/>
    <property type="molecule type" value="Genomic_DNA"/>
</dbReference>